<evidence type="ECO:0008006" key="4">
    <source>
        <dbReference type="Google" id="ProtNLM"/>
    </source>
</evidence>
<feature type="chain" id="PRO_5042149479" description="Secreted protein" evidence="1">
    <location>
        <begin position="28"/>
        <end position="152"/>
    </location>
</feature>
<keyword evidence="1" id="KW-0732">Signal</keyword>
<reference evidence="2" key="1">
    <citation type="submission" date="2023-03" db="EMBL/GenBank/DDBJ databases">
        <title>Massive genome expansion in bonnet fungi (Mycena s.s.) driven by repeated elements and novel gene families across ecological guilds.</title>
        <authorList>
            <consortium name="Lawrence Berkeley National Laboratory"/>
            <person name="Harder C.B."/>
            <person name="Miyauchi S."/>
            <person name="Viragh M."/>
            <person name="Kuo A."/>
            <person name="Thoen E."/>
            <person name="Andreopoulos B."/>
            <person name="Lu D."/>
            <person name="Skrede I."/>
            <person name="Drula E."/>
            <person name="Henrissat B."/>
            <person name="Morin E."/>
            <person name="Kohler A."/>
            <person name="Barry K."/>
            <person name="LaButti K."/>
            <person name="Morin E."/>
            <person name="Salamov A."/>
            <person name="Lipzen A."/>
            <person name="Mereny Z."/>
            <person name="Hegedus B."/>
            <person name="Baldrian P."/>
            <person name="Stursova M."/>
            <person name="Weitz H."/>
            <person name="Taylor A."/>
            <person name="Grigoriev I.V."/>
            <person name="Nagy L.G."/>
            <person name="Martin F."/>
            <person name="Kauserud H."/>
        </authorList>
    </citation>
    <scope>NUCLEOTIDE SEQUENCE</scope>
    <source>
        <strain evidence="2">CBHHK182m</strain>
    </source>
</reference>
<protein>
    <recommendedName>
        <fullName evidence="4">Secreted protein</fullName>
    </recommendedName>
</protein>
<feature type="signal peptide" evidence="1">
    <location>
        <begin position="1"/>
        <end position="27"/>
    </location>
</feature>
<dbReference type="Proteomes" id="UP001215598">
    <property type="component" value="Unassembled WGS sequence"/>
</dbReference>
<proteinExistence type="predicted"/>
<evidence type="ECO:0000313" key="2">
    <source>
        <dbReference type="EMBL" id="KAJ7751089.1"/>
    </source>
</evidence>
<organism evidence="2 3">
    <name type="scientific">Mycena metata</name>
    <dbReference type="NCBI Taxonomy" id="1033252"/>
    <lineage>
        <taxon>Eukaryota</taxon>
        <taxon>Fungi</taxon>
        <taxon>Dikarya</taxon>
        <taxon>Basidiomycota</taxon>
        <taxon>Agaricomycotina</taxon>
        <taxon>Agaricomycetes</taxon>
        <taxon>Agaricomycetidae</taxon>
        <taxon>Agaricales</taxon>
        <taxon>Marasmiineae</taxon>
        <taxon>Mycenaceae</taxon>
        <taxon>Mycena</taxon>
    </lineage>
</organism>
<evidence type="ECO:0000313" key="3">
    <source>
        <dbReference type="Proteomes" id="UP001215598"/>
    </source>
</evidence>
<comment type="caution">
    <text evidence="2">The sequence shown here is derived from an EMBL/GenBank/DDBJ whole genome shotgun (WGS) entry which is preliminary data.</text>
</comment>
<sequence>MSRMNYYDRRFTMKIALLLLVLPVVRADKVCVTSCTAAANSRAPRATSQRTRTLSRRRRCRARRRSQRIRRRMAQCGAHTRRSHKYKEFMCFGAGAGRELHSCMRYLLLETKQFTVRKPRIPARIDFYSYDIDREHGQRMEGIPSTTDIGKE</sequence>
<evidence type="ECO:0000256" key="1">
    <source>
        <dbReference type="SAM" id="SignalP"/>
    </source>
</evidence>
<keyword evidence="3" id="KW-1185">Reference proteome</keyword>
<name>A0AAD7IWB2_9AGAR</name>
<dbReference type="AlphaFoldDB" id="A0AAD7IWB2"/>
<dbReference type="EMBL" id="JARKIB010000063">
    <property type="protein sequence ID" value="KAJ7751089.1"/>
    <property type="molecule type" value="Genomic_DNA"/>
</dbReference>
<gene>
    <name evidence="2" type="ORF">B0H16DRAFT_839644</name>
</gene>
<accession>A0AAD7IWB2</accession>